<dbReference type="OrthoDB" id="2123794at2759"/>
<evidence type="ECO:0000259" key="5">
    <source>
        <dbReference type="Pfam" id="PF15619"/>
    </source>
</evidence>
<feature type="region of interest" description="Disordered" evidence="4">
    <location>
        <begin position="1"/>
        <end position="122"/>
    </location>
</feature>
<comment type="similarity">
    <text evidence="1">Belongs to the LCA5 family.</text>
</comment>
<gene>
    <name evidence="6" type="ORF">OXX778_LOCUS8930</name>
</gene>
<dbReference type="AlphaFoldDB" id="A0A813WH03"/>
<feature type="compositionally biased region" description="Basic and acidic residues" evidence="4">
    <location>
        <begin position="507"/>
        <end position="516"/>
    </location>
</feature>
<dbReference type="PANTHER" id="PTHR16650:SF6">
    <property type="entry name" value="GH21622P"/>
    <property type="match status" value="1"/>
</dbReference>
<feature type="compositionally biased region" description="Low complexity" evidence="4">
    <location>
        <begin position="43"/>
        <end position="58"/>
    </location>
</feature>
<dbReference type="Proteomes" id="UP000663879">
    <property type="component" value="Unassembled WGS sequence"/>
</dbReference>
<feature type="compositionally biased region" description="Basic residues" evidence="4">
    <location>
        <begin position="25"/>
        <end position="42"/>
    </location>
</feature>
<dbReference type="PANTHER" id="PTHR16650">
    <property type="entry name" value="C21ORF13-RELATED"/>
    <property type="match status" value="1"/>
</dbReference>
<dbReference type="Pfam" id="PF15619">
    <property type="entry name" value="Lebercilin"/>
    <property type="match status" value="1"/>
</dbReference>
<evidence type="ECO:0000256" key="3">
    <source>
        <dbReference type="SAM" id="Coils"/>
    </source>
</evidence>
<organism evidence="6 7">
    <name type="scientific">Brachionus calyciflorus</name>
    <dbReference type="NCBI Taxonomy" id="104777"/>
    <lineage>
        <taxon>Eukaryota</taxon>
        <taxon>Metazoa</taxon>
        <taxon>Spiralia</taxon>
        <taxon>Gnathifera</taxon>
        <taxon>Rotifera</taxon>
        <taxon>Eurotatoria</taxon>
        <taxon>Monogononta</taxon>
        <taxon>Pseudotrocha</taxon>
        <taxon>Ploima</taxon>
        <taxon>Brachionidae</taxon>
        <taxon>Brachionus</taxon>
    </lineage>
</organism>
<feature type="region of interest" description="Disordered" evidence="4">
    <location>
        <begin position="300"/>
        <end position="402"/>
    </location>
</feature>
<feature type="compositionally biased region" description="Basic and acidic residues" evidence="4">
    <location>
        <begin position="343"/>
        <end position="402"/>
    </location>
</feature>
<sequence>MNRKSRGYSSESDSRSVSRSDSRSRSRSRARTTTRSRSRTRSRSSSPQSRRSASSYTSKRYDTVTKKSTPIGSKSQPVRISKASSETSVNRRQITVGQRRPGVRATQQRQVQQQRPFTEQVSQTTMRIMSAQRLKNNDLNNRLKELTKELEKIKEENKLLQRVHKREEKALKNLENQEHDVSRMIRNHLDEANSLKETIKSLKSDNKRLTSTLIEKDEEIRAMKKKNDDMKKILNDKKLFDNVELNKKLDACEKDLETYKSKYEMLVKKIWKHTNLNMNIWKRNLMSNIYSNRLINQTPQFKSSTQSLNPQSNNESPRDVASRREKNRINKKEQITHKPPRPVIREDDKVDDSDRSDQIELEAKLEKEKQEADRRQKEFELELKHKKEQEEKEKKEKEAKRLEAERIKREKALLEEEFKKKAAEEEERKRLEKIKLEEEDRKKRWISENTVKKINDDKNREENAKKDELLAKLSLIEPKKKEQDSLFKLTSLDEADYDKNTLPPRPPPKEEPKNELLSKLFGPNTSSNNPKDDFFSEIKSKEVNRMPWETQEDNFNSQPKKQINNATSFKETNKDDNMDFFSKLNLNSQKGGGIINRPKLDNNKLLFPNIHNKNFVEDIEEIVL</sequence>
<dbReference type="InterPro" id="IPR028933">
    <property type="entry name" value="Lebercilin_dom"/>
</dbReference>
<accession>A0A813WH03</accession>
<comment type="caution">
    <text evidence="6">The sequence shown here is derived from an EMBL/GenBank/DDBJ whole genome shotgun (WGS) entry which is preliminary data.</text>
</comment>
<evidence type="ECO:0000256" key="4">
    <source>
        <dbReference type="SAM" id="MobiDB-lite"/>
    </source>
</evidence>
<keyword evidence="2 3" id="KW-0175">Coiled coil</keyword>
<feature type="domain" description="Lebercilin" evidence="5">
    <location>
        <begin position="125"/>
        <end position="272"/>
    </location>
</feature>
<feature type="region of interest" description="Disordered" evidence="4">
    <location>
        <begin position="491"/>
        <end position="534"/>
    </location>
</feature>
<evidence type="ECO:0000256" key="2">
    <source>
        <dbReference type="ARBA" id="ARBA00023054"/>
    </source>
</evidence>
<feature type="compositionally biased region" description="Basic and acidic residues" evidence="4">
    <location>
        <begin position="12"/>
        <end position="24"/>
    </location>
</feature>
<evidence type="ECO:0000256" key="1">
    <source>
        <dbReference type="ARBA" id="ARBA00010229"/>
    </source>
</evidence>
<keyword evidence="7" id="KW-1185">Reference proteome</keyword>
<feature type="compositionally biased region" description="Polar residues" evidence="4">
    <location>
        <begin position="300"/>
        <end position="315"/>
    </location>
</feature>
<dbReference type="GO" id="GO:0005930">
    <property type="term" value="C:axoneme"/>
    <property type="evidence" value="ECO:0007669"/>
    <property type="project" value="TreeGrafter"/>
</dbReference>
<evidence type="ECO:0000313" key="7">
    <source>
        <dbReference type="Proteomes" id="UP000663879"/>
    </source>
</evidence>
<dbReference type="GO" id="GO:0042073">
    <property type="term" value="P:intraciliary transport"/>
    <property type="evidence" value="ECO:0007669"/>
    <property type="project" value="TreeGrafter"/>
</dbReference>
<evidence type="ECO:0000313" key="6">
    <source>
        <dbReference type="EMBL" id="CAF0850611.1"/>
    </source>
</evidence>
<name>A0A813WH03_9BILA</name>
<proteinExistence type="inferred from homology"/>
<dbReference type="InterPro" id="IPR026188">
    <property type="entry name" value="Lebercilin-like"/>
</dbReference>
<protein>
    <recommendedName>
        <fullName evidence="5">Lebercilin domain-containing protein</fullName>
    </recommendedName>
</protein>
<feature type="coiled-coil region" evidence="3">
    <location>
        <begin position="129"/>
        <end position="269"/>
    </location>
</feature>
<feature type="compositionally biased region" description="Basic and acidic residues" evidence="4">
    <location>
        <begin position="316"/>
        <end position="336"/>
    </location>
</feature>
<reference evidence="6" key="1">
    <citation type="submission" date="2021-02" db="EMBL/GenBank/DDBJ databases">
        <authorList>
            <person name="Nowell W R."/>
        </authorList>
    </citation>
    <scope>NUCLEOTIDE SEQUENCE</scope>
    <source>
        <strain evidence="6">Ploen Becks lab</strain>
    </source>
</reference>
<dbReference type="EMBL" id="CAJNOC010001274">
    <property type="protein sequence ID" value="CAF0850611.1"/>
    <property type="molecule type" value="Genomic_DNA"/>
</dbReference>
<feature type="compositionally biased region" description="Polar residues" evidence="4">
    <location>
        <begin position="66"/>
        <end position="96"/>
    </location>
</feature>